<evidence type="ECO:0000256" key="1">
    <source>
        <dbReference type="SAM" id="MobiDB-lite"/>
    </source>
</evidence>
<dbReference type="HOGENOM" id="CLU_3004878_0_0_7"/>
<accession>M4VTY9</accession>
<dbReference type="STRING" id="1184267.A11Q_2463"/>
<reference evidence="2 3" key="1">
    <citation type="journal article" date="2013" name="ISME J.">
        <title>By their genes ye shall know them: genomic signatures of predatory bacteria.</title>
        <authorList>
            <person name="Pasternak Z."/>
            <person name="Pietrokovski S."/>
            <person name="Rotem O."/>
            <person name="Gophna U."/>
            <person name="Lurie-Weinberger M.N."/>
            <person name="Jurkevitch E."/>
        </authorList>
    </citation>
    <scope>NUCLEOTIDE SEQUENCE [LARGE SCALE GENOMIC DNA]</scope>
    <source>
        <strain evidence="2 3">JSS</strain>
    </source>
</reference>
<evidence type="ECO:0000313" key="2">
    <source>
        <dbReference type="EMBL" id="AGH96679.1"/>
    </source>
</evidence>
<protein>
    <submittedName>
        <fullName evidence="2">Uncharacterized protein</fullName>
    </submittedName>
</protein>
<dbReference type="AlphaFoldDB" id="M4VTY9"/>
<organism evidence="2 3">
    <name type="scientific">Pseudobdellovibrio exovorus JSS</name>
    <dbReference type="NCBI Taxonomy" id="1184267"/>
    <lineage>
        <taxon>Bacteria</taxon>
        <taxon>Pseudomonadati</taxon>
        <taxon>Bdellovibrionota</taxon>
        <taxon>Bdellovibrionia</taxon>
        <taxon>Bdellovibrionales</taxon>
        <taxon>Pseudobdellovibrionaceae</taxon>
        <taxon>Pseudobdellovibrio</taxon>
    </lineage>
</organism>
<feature type="region of interest" description="Disordered" evidence="1">
    <location>
        <begin position="37"/>
        <end position="56"/>
    </location>
</feature>
<proteinExistence type="predicted"/>
<sequence>MVKPDFASKSLFKRVELSHSGADGKQLEPSQSGVKILTAGKPQHPTLGRLNKAEKG</sequence>
<name>M4VTY9_9BACT</name>
<dbReference type="KEGG" id="bex:A11Q_2463"/>
<keyword evidence="3" id="KW-1185">Reference proteome</keyword>
<dbReference type="EMBL" id="CP003537">
    <property type="protein sequence ID" value="AGH96679.1"/>
    <property type="molecule type" value="Genomic_DNA"/>
</dbReference>
<gene>
    <name evidence="2" type="ORF">A11Q_2463</name>
</gene>
<dbReference type="Proteomes" id="UP000012040">
    <property type="component" value="Chromosome"/>
</dbReference>
<evidence type="ECO:0000313" key="3">
    <source>
        <dbReference type="Proteomes" id="UP000012040"/>
    </source>
</evidence>